<name>A0ABM3JSV5_BACDO</name>
<dbReference type="SMART" id="SM00225">
    <property type="entry name" value="BTB"/>
    <property type="match status" value="1"/>
</dbReference>
<evidence type="ECO:0000313" key="6">
    <source>
        <dbReference type="Proteomes" id="UP001652620"/>
    </source>
</evidence>
<keyword evidence="6" id="KW-1185">Reference proteome</keyword>
<dbReference type="RefSeq" id="XP_049312327.1">
    <property type="nucleotide sequence ID" value="XM_049456370.1"/>
</dbReference>
<evidence type="ECO:0000313" key="9">
    <source>
        <dbReference type="RefSeq" id="XP_049312324.1"/>
    </source>
</evidence>
<dbReference type="SUPFAM" id="SSF54695">
    <property type="entry name" value="POZ domain"/>
    <property type="match status" value="1"/>
</dbReference>
<keyword evidence="2" id="KW-0880">Kelch repeat</keyword>
<organism evidence="6 7">
    <name type="scientific">Bactrocera dorsalis</name>
    <name type="common">Oriental fruit fly</name>
    <name type="synonym">Dacus dorsalis</name>
    <dbReference type="NCBI Taxonomy" id="27457"/>
    <lineage>
        <taxon>Eukaryota</taxon>
        <taxon>Metazoa</taxon>
        <taxon>Ecdysozoa</taxon>
        <taxon>Arthropoda</taxon>
        <taxon>Hexapoda</taxon>
        <taxon>Insecta</taxon>
        <taxon>Pterygota</taxon>
        <taxon>Neoptera</taxon>
        <taxon>Endopterygota</taxon>
        <taxon>Diptera</taxon>
        <taxon>Brachycera</taxon>
        <taxon>Muscomorpha</taxon>
        <taxon>Tephritoidea</taxon>
        <taxon>Tephritidae</taxon>
        <taxon>Bactrocera</taxon>
        <taxon>Bactrocera</taxon>
    </lineage>
</organism>
<dbReference type="GeneID" id="105232234"/>
<dbReference type="InterPro" id="IPR000210">
    <property type="entry name" value="BTB/POZ_dom"/>
</dbReference>
<evidence type="ECO:0000313" key="8">
    <source>
        <dbReference type="RefSeq" id="XP_049312323.1"/>
    </source>
</evidence>
<dbReference type="RefSeq" id="XP_049312322.1">
    <property type="nucleotide sequence ID" value="XM_049456365.1"/>
</dbReference>
<dbReference type="SMART" id="SM00612">
    <property type="entry name" value="Kelch"/>
    <property type="match status" value="4"/>
</dbReference>
<dbReference type="RefSeq" id="XP_049312323.1">
    <property type="nucleotide sequence ID" value="XM_049456366.1"/>
</dbReference>
<dbReference type="InterPro" id="IPR017096">
    <property type="entry name" value="BTB-kelch_protein"/>
</dbReference>
<gene>
    <name evidence="7 8 9 10 11" type="primary">LOC105232234</name>
</gene>
<dbReference type="PROSITE" id="PS50097">
    <property type="entry name" value="BTB"/>
    <property type="match status" value="1"/>
</dbReference>
<evidence type="ECO:0000313" key="7">
    <source>
        <dbReference type="RefSeq" id="XP_049312322.1"/>
    </source>
</evidence>
<dbReference type="InterPro" id="IPR015915">
    <property type="entry name" value="Kelch-typ_b-propeller"/>
</dbReference>
<dbReference type="Proteomes" id="UP001652620">
    <property type="component" value="Chromosome 4"/>
</dbReference>
<dbReference type="Gene3D" id="2.120.10.80">
    <property type="entry name" value="Kelch-type beta propeller"/>
    <property type="match status" value="1"/>
</dbReference>
<dbReference type="InterPro" id="IPR011333">
    <property type="entry name" value="SKP1/BTB/POZ_sf"/>
</dbReference>
<dbReference type="Gene3D" id="3.30.710.10">
    <property type="entry name" value="Potassium Channel Kv1.1, Chain A"/>
    <property type="match status" value="1"/>
</dbReference>
<evidence type="ECO:0000256" key="2">
    <source>
        <dbReference type="ARBA" id="ARBA00022441"/>
    </source>
</evidence>
<reference evidence="7 8" key="1">
    <citation type="submission" date="2025-05" db="UniProtKB">
        <authorList>
            <consortium name="RefSeq"/>
        </authorList>
    </citation>
    <scope>IDENTIFICATION</scope>
    <source>
        <tissue evidence="7 8">Adult</tissue>
    </source>
</reference>
<feature type="domain" description="BTB" evidence="5">
    <location>
        <begin position="39"/>
        <end position="106"/>
    </location>
</feature>
<dbReference type="Pfam" id="PF01344">
    <property type="entry name" value="Kelch_1"/>
    <property type="match status" value="4"/>
</dbReference>
<evidence type="ECO:0000256" key="3">
    <source>
        <dbReference type="ARBA" id="ARBA00022737"/>
    </source>
</evidence>
<dbReference type="PANTHER" id="PTHR45632:SF17">
    <property type="entry name" value="KELCH-LIKE PROTEIN 31"/>
    <property type="match status" value="1"/>
</dbReference>
<evidence type="ECO:0000256" key="1">
    <source>
        <dbReference type="ARBA" id="ARBA00013699"/>
    </source>
</evidence>
<dbReference type="PANTHER" id="PTHR45632">
    <property type="entry name" value="LD33804P"/>
    <property type="match status" value="1"/>
</dbReference>
<evidence type="ECO:0000313" key="10">
    <source>
        <dbReference type="RefSeq" id="XP_049312325.1"/>
    </source>
</evidence>
<evidence type="ECO:0000313" key="11">
    <source>
        <dbReference type="RefSeq" id="XP_049312327.1"/>
    </source>
</evidence>
<sequence>MATSCRQRPALQSDSSEQNRFMEKLMAKIFRFYDEQSLTDVTFKVSNPTAHVPAHRLILAAASPYFENLFKGNKGNKPIIEINDIDSDIFERLITFCYTGQALITVTNVGAMLKAAIRLQLDDAITRCVEYLMAHIDEYTLHDAYMLERETRCEILKEKIFEYEIQNFMEISQSDEFLSFDVEKLLRILESDNLNITHEEDAFDAIKRWFNYDVPAREKQLPLLIACLRLTQFDADFLLRHIQPLPGCELLAFKAISWISKPEARTKINMRFTEPRGVSAANCNEKTLLVVCSEETEINPKVLQYNKAEGKWQEYASIKYDHYGCRTILKDDNILFIGGNKNGAPSNIVRSWNIRSKTWQNLPAMKQARWRHCVVELDGKIYAIGGREGKINLTEDRAMSSVERYTTSDGWEFVSSLIVGRFDVSAVTFNGKIYTLGGYDTVFNNLKSVECYNPDLNTWTFCADMTECHYYPGTAAHNGHIYVVGDCFRSRAVERYDPQQDTWSKICSLEVGFGCKACVSLDNKLWTIGGTSKSGDKSCVSVYDEENDRWGQKGSSPETDIRSCVVVPVALLTSNE</sequence>
<dbReference type="SUPFAM" id="SSF117281">
    <property type="entry name" value="Kelch motif"/>
    <property type="match status" value="1"/>
</dbReference>
<dbReference type="InterPro" id="IPR011705">
    <property type="entry name" value="BACK"/>
</dbReference>
<dbReference type="RefSeq" id="XP_049312325.1">
    <property type="nucleotide sequence ID" value="XM_049456368.1"/>
</dbReference>
<evidence type="ECO:0000259" key="5">
    <source>
        <dbReference type="PROSITE" id="PS50097"/>
    </source>
</evidence>
<dbReference type="Gene3D" id="1.25.40.420">
    <property type="match status" value="1"/>
</dbReference>
<protein>
    <recommendedName>
        <fullName evidence="1">Kelch-like protein diablo</fullName>
    </recommendedName>
</protein>
<proteinExistence type="predicted"/>
<dbReference type="InterPro" id="IPR006652">
    <property type="entry name" value="Kelch_1"/>
</dbReference>
<dbReference type="SMART" id="SM00875">
    <property type="entry name" value="BACK"/>
    <property type="match status" value="1"/>
</dbReference>
<dbReference type="PIRSF" id="PIRSF037037">
    <property type="entry name" value="Kelch-like_protein_gigaxonin"/>
    <property type="match status" value="1"/>
</dbReference>
<keyword evidence="3" id="KW-0677">Repeat</keyword>
<evidence type="ECO:0000256" key="4">
    <source>
        <dbReference type="ARBA" id="ARBA00043912"/>
    </source>
</evidence>
<dbReference type="Pfam" id="PF07707">
    <property type="entry name" value="BACK"/>
    <property type="match status" value="1"/>
</dbReference>
<accession>A0ABM3JSV5</accession>
<dbReference type="Pfam" id="PF00651">
    <property type="entry name" value="BTB"/>
    <property type="match status" value="1"/>
</dbReference>
<dbReference type="RefSeq" id="XP_049312324.1">
    <property type="nucleotide sequence ID" value="XM_049456367.1"/>
</dbReference>
<comment type="function">
    <text evidence="4">Probable substrate-specific adapter of an E3 ubiquitin-protein ligase complex which mediates the ubiquitination and subsequent proteasomal degradation of target proteins. May have a role in synapse differentiation and growth.</text>
</comment>